<organism evidence="1 3">
    <name type="scientific">Aneurinibacillus migulanus</name>
    <name type="common">Bacillus migulanus</name>
    <dbReference type="NCBI Taxonomy" id="47500"/>
    <lineage>
        <taxon>Bacteria</taxon>
        <taxon>Bacillati</taxon>
        <taxon>Bacillota</taxon>
        <taxon>Bacilli</taxon>
        <taxon>Bacillales</taxon>
        <taxon>Paenibacillaceae</taxon>
        <taxon>Aneurinibacillus group</taxon>
        <taxon>Aneurinibacillus</taxon>
    </lineage>
</organism>
<dbReference type="STRING" id="47500.AF333_30560"/>
<reference evidence="1 3" key="1">
    <citation type="submission" date="2015-07" db="EMBL/GenBank/DDBJ databases">
        <title>Fjat-14205 dsm 2895.</title>
        <authorList>
            <person name="Liu B."/>
            <person name="Wang J."/>
            <person name="Zhu Y."/>
            <person name="Liu G."/>
            <person name="Chen Q."/>
            <person name="Chen Z."/>
            <person name="Lan J."/>
            <person name="Che J."/>
            <person name="Ge C."/>
            <person name="Shi H."/>
            <person name="Pan Z."/>
            <person name="Liu X."/>
        </authorList>
    </citation>
    <scope>NUCLEOTIDE SEQUENCE [LARGE SCALE GENOMIC DNA]</scope>
    <source>
        <strain evidence="1 3">DSM 2895</strain>
    </source>
</reference>
<dbReference type="EMBL" id="LGUG01000013">
    <property type="protein sequence ID" value="KON84277.1"/>
    <property type="molecule type" value="Genomic_DNA"/>
</dbReference>
<reference evidence="2 4" key="2">
    <citation type="submission" date="2016-10" db="EMBL/GenBank/DDBJ databases">
        <authorList>
            <person name="de Groot N.N."/>
        </authorList>
    </citation>
    <scope>NUCLEOTIDE SEQUENCE [LARGE SCALE GENOMIC DNA]</scope>
    <source>
        <strain evidence="2 4">DSM 2895</strain>
    </source>
</reference>
<sequence length="92" mass="10454">MAKYRNKPVFIDAVRYQRGMEDGFDCYSISGMFIGTFGKDGPLPRVQQLPFINTPQGKLYLSEGCYIITEANGKRSTMPASIFELLYEKVDE</sequence>
<name>A0A0D1YAR2_ANEMI</name>
<dbReference type="AlphaFoldDB" id="A0A0D1YAR2"/>
<dbReference type="RefSeq" id="WP_043065755.1">
    <property type="nucleotide sequence ID" value="NZ_BJOA01000242.1"/>
</dbReference>
<dbReference type="Proteomes" id="UP000037269">
    <property type="component" value="Unassembled WGS sequence"/>
</dbReference>
<evidence type="ECO:0000313" key="1">
    <source>
        <dbReference type="EMBL" id="KON84277.1"/>
    </source>
</evidence>
<keyword evidence="3" id="KW-1185">Reference proteome</keyword>
<evidence type="ECO:0000313" key="3">
    <source>
        <dbReference type="Proteomes" id="UP000037269"/>
    </source>
</evidence>
<accession>A0A0D1YAR2</accession>
<dbReference type="PATRIC" id="fig|47500.8.peg.6519"/>
<protein>
    <submittedName>
        <fullName evidence="1">Uncharacterized protein</fullName>
    </submittedName>
</protein>
<evidence type="ECO:0000313" key="2">
    <source>
        <dbReference type="EMBL" id="SDI83983.1"/>
    </source>
</evidence>
<evidence type="ECO:0000313" key="4">
    <source>
        <dbReference type="Proteomes" id="UP000182836"/>
    </source>
</evidence>
<gene>
    <name evidence="1" type="ORF">AF333_30560</name>
    <name evidence="2" type="ORF">SAMN04487909_108127</name>
</gene>
<dbReference type="GeneID" id="42309467"/>
<dbReference type="EMBL" id="FNED01000008">
    <property type="protein sequence ID" value="SDI83983.1"/>
    <property type="molecule type" value="Genomic_DNA"/>
</dbReference>
<dbReference type="OrthoDB" id="121684at2"/>
<proteinExistence type="predicted"/>
<dbReference type="Proteomes" id="UP000182836">
    <property type="component" value="Unassembled WGS sequence"/>
</dbReference>